<proteinExistence type="predicted"/>
<dbReference type="InterPro" id="IPR011050">
    <property type="entry name" value="Pectin_lyase_fold/virulence"/>
</dbReference>
<comment type="subcellular location">
    <subcellularLocation>
        <location evidence="1">Cell envelope</location>
    </subcellularLocation>
</comment>
<feature type="domain" description="Bacterial repeat" evidence="8">
    <location>
        <begin position="624"/>
        <end position="694"/>
    </location>
</feature>
<dbReference type="InterPro" id="IPR013378">
    <property type="entry name" value="InlB-like_B-rpt"/>
</dbReference>
<dbReference type="Gene3D" id="2.60.40.4270">
    <property type="entry name" value="Listeria-Bacteroides repeat domain"/>
    <property type="match status" value="11"/>
</dbReference>
<dbReference type="EMBL" id="RQYN01000005">
    <property type="protein sequence ID" value="RRD78370.1"/>
    <property type="molecule type" value="Genomic_DNA"/>
</dbReference>
<dbReference type="Pfam" id="PF03160">
    <property type="entry name" value="Calx-beta"/>
    <property type="match status" value="1"/>
</dbReference>
<evidence type="ECO:0000256" key="4">
    <source>
        <dbReference type="ARBA" id="ARBA00022837"/>
    </source>
</evidence>
<evidence type="ECO:0000256" key="3">
    <source>
        <dbReference type="ARBA" id="ARBA00022737"/>
    </source>
</evidence>
<accession>A0A3P1Z8A7</accession>
<keyword evidence="4" id="KW-0106">Calcium</keyword>
<evidence type="ECO:0000259" key="8">
    <source>
        <dbReference type="Pfam" id="PF18998"/>
    </source>
</evidence>
<dbReference type="InterPro" id="IPR044060">
    <property type="entry name" value="Bacterial_rp_domain"/>
</dbReference>
<evidence type="ECO:0000313" key="10">
    <source>
        <dbReference type="Proteomes" id="UP000279860"/>
    </source>
</evidence>
<keyword evidence="6" id="KW-0812">Transmembrane</keyword>
<evidence type="ECO:0000313" key="9">
    <source>
        <dbReference type="EMBL" id="RRD78370.1"/>
    </source>
</evidence>
<keyword evidence="6" id="KW-1133">Transmembrane helix</keyword>
<keyword evidence="6" id="KW-0472">Membrane</keyword>
<comment type="caution">
    <text evidence="9">The sequence shown here is derived from an EMBL/GenBank/DDBJ whole genome shotgun (WGS) entry which is preliminary data.</text>
</comment>
<sequence length="2718" mass="293034">MKENNVIRRRWNTFTVSIAEYAHKNMLRFWLMACLILCSGTGIWAQSAQVINPSGGTGLNDGLKIQVNTNGALAVYRNNMAQYCCSNVWPNGATGGVPLTFRFSKGNSYNTSTATLTACSTTPVQQNGNTYTTSITGWVRSTISSDLFYVTINVTYTHPNNYFYVDYFVRAASNLSASGENQLLHLYLSHDTYILGKDGSRGYRSINGTGELIGNYRSETDRGSCGGGENNPTYPSTHGFKTKNGFRSYYTGSYSSRNNIGSDIKLTNTINTTCVDDGVAVEFTIGPFTSAGQVFAKQVLHGYGNNQGEFDTTPVNDPSVSGLSSSAVTVELTSNAYSEPEGNSDHTTNTVKIRVSGGRLTQDQVCNFTLHNGTAQQGPHYTYVKGVTIPAGDYSTAKEITLNNITIKGNTECNTDRTFQISIDDPGQCNDLIQKSPTNNRATITIQDDEVRPTITTNLPNLEYHYGQNVPAVTFATNPSNATVSWTNSNTSIGLNSSSGNGNLPSFIAKNESTAPITATITATPQGACPGTPKTFTIKVHPKLKITYEYNGGTAPTISNPTTFLYDQSVTIDNEPTRKGYTFKGWTCQELNITTPAKPFVIPARTDKNLTLRADWGLDNYTITYTLNGGVEQDGGNPTLYDVNTPSFSLKAPRKPGFTFTGWTGSNGTSPNTSVSIPQGSTGNKNYTANWTENTYTISYNYNSGNAPASPNKAQYKITEVPFDINSTATANQPTRTGYDFTGWTGPNATSATKTVHVTNAVFVSSGDPQNLSYLANWVPINYTLTYHLNGGTASNPADYTIESPELSLNRPTRSGYTFTGWTGTGLSGQVMDVKIPRGSTGNREYTANWTPINYTITYKDGSANITVPGAPTQFNDPQLPLTINNEPTKPGWTFTGWTGGAGADGGKVITIPDNTHANQIYTATWNPITYTITFNPNDGVNPAIQPEWTSYDMSKLPLSGVSVTPTRTGYTFNGWTGHGLTNHKAPFSIASTTNGVPGNLTYTAQWILDTYNLSYDLGGGAVATANPTTYTYTTQTITLTNPTRKGYTFAGWTGTDITGTSMSVQIPQGSVGHRSYTATWTADRYTISYNLAEGMVTTANPDEYYVTTPTITLNNPSRSGYTFAGWTGTGITGSSTSVQIPLGSTGDRTYTATWTPITYTIKYVDDNGTTELPAGALSAGAPTQFDDTELPKAFTVTATKAGWTFEGWEQGAGAGGTPDVTIPKAAASHAHQTYKAKWTVINYDITYSLDGGTVGASANPSTYQVTSAPITLTPPTKSGYTFAGWTGTDLGGPTLNVTIPTGSTGARSYTATWTPVTYTIKYVDDNGTTPLTTVSAGAPTQFDDTQLPKTFHVTATKPGWTFVGWTGGAGASGSQAITIAKESASHADQTYRAIWTADDYTITFNANGGTNPTIPINLAGYKMTTLPLTANVIPTRTGYTFAGWTGHGQTNQTAPFTIASTTAGVPGDLVYTAGWNIITYNISYDLDGGTVAGNPATYQVTDNDITLTNPTKPGWTFVGWTGTELASASQSVTIPQGSTGNRSYKATWSANAYTITFDPNQGVNPTNIPTQWLGYNMTDLPLNNISVTPTRLGYDFTGWTGPGQTNQTAPFSITDATPTVPGNLVYVAGWNIITYNITYTLDGGTVTPTNPASYQVTTPAITLNNPTRTGYTFAGWTGTDLTAPSTSVTIPTGSIGQRDYTATWSENGYTITYNLNNGTASATPNKATFKITDVPFTVNTTASANQPTRTGYDFTGWTGHDLTVANKTINVQASTFSTPGTPENLTYTANWNPITYAIHYTLENGTAGAGHVTSYTIESPTFNLVPPTRSGWTFVGWTGSNGSVPQTTVTVPQGTTGELNYTANWSANAYTITFDPNNGVNPTIPSNLAGYNVTDLPLDVDLTPTRLGYTFKGWTGHGLPGTTDPFRIDNTMPGVPGNLTFTATWELDNYTLHYHLGGGVHVPGNPSSYNVTQLPVDVVTEPTHLDPNTVFIGWTCREMPTVPMTLAFTIPDQTTGELNFDAHWTKSLHSLNNNHPGNINDTLFVCEGPRKLYGDPQGKSWQWILPDGQILTTMNIDAKKSGRYVCSTNYGTKIINDTLHVYFLMENNRSSIRYITTTGAKLNRAQEFVLDIPREMWPHVTSNWSVSGGGVIRKSSADSLMVTWGTMGDKSVTVDVTFTYAGIRCSKRLSTNIQIGQRSLGFFVDHRATGGRKDGSSWQDAFLTITDALARATVGDRIWVAKGTYQPVSGRSFDILQDSIEIYGGFEGTEEYLYQRNIAQHPTVVKGNGASVWRIRNSTGSRIDGFMIEDGRAERGAGVLYESASGTVANSIIRDNVATKQGGGIYLPAPLSGHPASLIVNTEISGNQSPEGAGLYNDGGELRMVNVTISGNKAKRSGGFYNRASSPVITNTIIWGNVATESAPETNDVVNDGGSPLYAFSIIGGSRTSNGWNAAIGRDSQGNMDRDPLFRRKGFESDGVTMRRGDYKLTHSSPAVESGYNVTPLQINTPWDVILQYPKSSFHSGLRFDLNHKERISESRVDIGAYEYNAGDIIFNPISRPVTLPEVPGLITEPGAGIHMVKGHENFVFTVRPKAGYSLEYLTVTTGIPVRDKHGILMQKNSDGSVTVTILKVWEALDVSINGVSPVSNALIPEHKVWAHRQHLYIEAQYATMMQIYTLDGRLYTQQMIPQGNTGLPLAAGFYTVVMDGRVYKVMVE</sequence>
<feature type="domain" description="Bacterial repeat" evidence="8">
    <location>
        <begin position="1807"/>
        <end position="1869"/>
    </location>
</feature>
<feature type="domain" description="Calx-beta" evidence="7">
    <location>
        <begin position="345"/>
        <end position="449"/>
    </location>
</feature>
<dbReference type="GO" id="GO:0007154">
    <property type="term" value="P:cell communication"/>
    <property type="evidence" value="ECO:0007669"/>
    <property type="project" value="InterPro"/>
</dbReference>
<dbReference type="InterPro" id="IPR003644">
    <property type="entry name" value="Calx_beta"/>
</dbReference>
<evidence type="ECO:0000256" key="5">
    <source>
        <dbReference type="SAM" id="MobiDB-lite"/>
    </source>
</evidence>
<dbReference type="Proteomes" id="UP000279860">
    <property type="component" value="Unassembled WGS sequence"/>
</dbReference>
<dbReference type="InterPro" id="IPR042229">
    <property type="entry name" value="Listeria/Bacterioides_rpt_sf"/>
</dbReference>
<dbReference type="Pfam" id="PF09479">
    <property type="entry name" value="Flg_new"/>
    <property type="match status" value="13"/>
</dbReference>
<name>A0A3P1Z8A7_TANFO</name>
<dbReference type="SUPFAM" id="SSF141072">
    <property type="entry name" value="CalX-like"/>
    <property type="match status" value="1"/>
</dbReference>
<dbReference type="GO" id="GO:0016020">
    <property type="term" value="C:membrane"/>
    <property type="evidence" value="ECO:0007669"/>
    <property type="project" value="InterPro"/>
</dbReference>
<dbReference type="InterPro" id="IPR038081">
    <property type="entry name" value="CalX-like_sf"/>
</dbReference>
<keyword evidence="3" id="KW-0677">Repeat</keyword>
<feature type="transmembrane region" description="Helical" evidence="6">
    <location>
        <begin position="27"/>
        <end position="45"/>
    </location>
</feature>
<evidence type="ECO:0000256" key="1">
    <source>
        <dbReference type="ARBA" id="ARBA00004196"/>
    </source>
</evidence>
<dbReference type="SUPFAM" id="SSF51126">
    <property type="entry name" value="Pectin lyase-like"/>
    <property type="match status" value="1"/>
</dbReference>
<protein>
    <recommendedName>
        <fullName evidence="11">Repeat protein</fullName>
    </recommendedName>
</protein>
<evidence type="ECO:0000256" key="6">
    <source>
        <dbReference type="SAM" id="Phobius"/>
    </source>
</evidence>
<gene>
    <name evidence="9" type="ORF">EII41_02870</name>
</gene>
<organism evidence="9 10">
    <name type="scientific">Tannerella forsythia</name>
    <name type="common">Bacteroides forsythus</name>
    <dbReference type="NCBI Taxonomy" id="28112"/>
    <lineage>
        <taxon>Bacteria</taxon>
        <taxon>Pseudomonadati</taxon>
        <taxon>Bacteroidota</taxon>
        <taxon>Bacteroidia</taxon>
        <taxon>Bacteroidales</taxon>
        <taxon>Tannerellaceae</taxon>
        <taxon>Tannerella</taxon>
    </lineage>
</organism>
<reference evidence="9 10" key="1">
    <citation type="submission" date="2018-11" db="EMBL/GenBank/DDBJ databases">
        <title>Genomes From Bacteria Associated with the Canine Oral Cavity: a Test Case for Automated Genome-Based Taxonomic Assignment.</title>
        <authorList>
            <person name="Coil D.A."/>
            <person name="Jospin G."/>
            <person name="Darling A.E."/>
            <person name="Wallis C."/>
            <person name="Davis I.J."/>
            <person name="Harris S."/>
            <person name="Eisen J.A."/>
            <person name="Holcombe L.J."/>
            <person name="O'Flynn C."/>
        </authorList>
    </citation>
    <scope>NUCLEOTIDE SEQUENCE [LARGE SCALE GENOMIC DNA]</scope>
    <source>
        <strain evidence="9 10">OH1426_COT-023</strain>
    </source>
</reference>
<evidence type="ECO:0000259" key="7">
    <source>
        <dbReference type="Pfam" id="PF03160"/>
    </source>
</evidence>
<evidence type="ECO:0008006" key="11">
    <source>
        <dbReference type="Google" id="ProtNLM"/>
    </source>
</evidence>
<keyword evidence="2" id="KW-0732">Signal</keyword>
<dbReference type="GO" id="GO:0030313">
    <property type="term" value="C:cell envelope"/>
    <property type="evidence" value="ECO:0007669"/>
    <property type="project" value="UniProtKB-SubCell"/>
</dbReference>
<dbReference type="NCBIfam" id="TIGR02543">
    <property type="entry name" value="List_Bact_rpt"/>
    <property type="match status" value="18"/>
</dbReference>
<evidence type="ECO:0000256" key="2">
    <source>
        <dbReference type="ARBA" id="ARBA00022729"/>
    </source>
</evidence>
<dbReference type="Pfam" id="PF18998">
    <property type="entry name" value="Flg_new_2"/>
    <property type="match status" value="2"/>
</dbReference>
<feature type="region of interest" description="Disordered" evidence="5">
    <location>
        <begin position="662"/>
        <end position="681"/>
    </location>
</feature>